<dbReference type="AlphaFoldDB" id="A0A9N8RDF0"/>
<keyword evidence="4" id="KW-0521">NADP</keyword>
<dbReference type="PRINTS" id="PR00370">
    <property type="entry name" value="FMOXYGENASE"/>
</dbReference>
<keyword evidence="2" id="KW-0285">Flavoprotein</keyword>
<keyword evidence="3" id="KW-0274">FAD</keyword>
<dbReference type="PIRSF" id="PIRSF000332">
    <property type="entry name" value="FMO"/>
    <property type="match status" value="1"/>
</dbReference>
<evidence type="ECO:0000313" key="6">
    <source>
        <dbReference type="EMBL" id="CAG1984513.1"/>
    </source>
</evidence>
<dbReference type="InterPro" id="IPR020946">
    <property type="entry name" value="Flavin_mOase-like"/>
</dbReference>
<proteinExistence type="inferred from homology"/>
<dbReference type="PANTHER" id="PTHR23023">
    <property type="entry name" value="DIMETHYLANILINE MONOOXYGENASE"/>
    <property type="match status" value="1"/>
</dbReference>
<dbReference type="GO" id="GO:0050661">
    <property type="term" value="F:NADP binding"/>
    <property type="evidence" value="ECO:0007669"/>
    <property type="project" value="InterPro"/>
</dbReference>
<name>A0A9N8RDF0_GIBZA</name>
<sequence length="575" mass="65175">MRVAVIGGGPSGLVTLKYLKQASMALSCEPVEAYLFEYQGQVGGTFAARSYEDAELVSSKQLTTFSDFRHAEHDDFLGTEQYVQYLEAYSTHFRLWQYIRLNTRVLSVTREADGSHIIKYKTKEAQFPSEWRCDAVAICSGLHVMPNIPHIKGMGNAPTVFHSSNFKSRAQFGTEKTIMIVGCGETGADIAYLAATSPTKRVLLCHRDGVHFAPKRNPGPVLLPILGRKPDPAEPGVPIDVSRANMFDTTYVHPLLRNSMVLWHYYHWYIKTILWLSSGTTAGMDQWIGGISPERDHPSKIFFNKSMKICSYLSLPYRPIVPSRRLWLYALRSAIVQTPVPDTNGRHVDLAPWPKKIDGEGVVHFLDNQRPEFSRLGREKIKPDIVILCTGYKQEFPFLVSPQIRPTQVYAMPSQADVRGIWKRDEPTVGYIGFVRPSLGAIPPLAEMQAQLWVLNLLAPGELSHPLRPIDEEHYRLKLPSDSRITYGVDHESYTYQLALDMNSAIGLCDILAFARKRDVRDAWRLLVVWAFGAHFNTKFRLMGPWKWNGASDILVSEELWQTITRRSLFFGECV</sequence>
<dbReference type="InterPro" id="IPR036188">
    <property type="entry name" value="FAD/NAD-bd_sf"/>
</dbReference>
<accession>A0A9N8RDF0</accession>
<comment type="similarity">
    <text evidence="1">Belongs to the FMO family.</text>
</comment>
<organism evidence="6 7">
    <name type="scientific">Gibberella zeae</name>
    <name type="common">Wheat head blight fungus</name>
    <name type="synonym">Fusarium graminearum</name>
    <dbReference type="NCBI Taxonomy" id="5518"/>
    <lineage>
        <taxon>Eukaryota</taxon>
        <taxon>Fungi</taxon>
        <taxon>Dikarya</taxon>
        <taxon>Ascomycota</taxon>
        <taxon>Pezizomycotina</taxon>
        <taxon>Sordariomycetes</taxon>
        <taxon>Hypocreomycetidae</taxon>
        <taxon>Hypocreales</taxon>
        <taxon>Nectriaceae</taxon>
        <taxon>Fusarium</taxon>
    </lineage>
</organism>
<gene>
    <name evidence="6" type="ORF">MDCFG202_LOCUS259481</name>
</gene>
<dbReference type="EMBL" id="CAJPIJ010000132">
    <property type="protein sequence ID" value="CAG1984513.1"/>
    <property type="molecule type" value="Genomic_DNA"/>
</dbReference>
<dbReference type="InterPro" id="IPR000960">
    <property type="entry name" value="Flavin_mOase"/>
</dbReference>
<dbReference type="Pfam" id="PF00743">
    <property type="entry name" value="FMO-like"/>
    <property type="match status" value="2"/>
</dbReference>
<comment type="caution">
    <text evidence="6">The sequence shown here is derived from an EMBL/GenBank/DDBJ whole genome shotgun (WGS) entry which is preliminary data.</text>
</comment>
<keyword evidence="5" id="KW-0560">Oxidoreductase</keyword>
<evidence type="ECO:0000256" key="3">
    <source>
        <dbReference type="ARBA" id="ARBA00022827"/>
    </source>
</evidence>
<dbReference type="GO" id="GO:0050660">
    <property type="term" value="F:flavin adenine dinucleotide binding"/>
    <property type="evidence" value="ECO:0007669"/>
    <property type="project" value="InterPro"/>
</dbReference>
<dbReference type="Proteomes" id="UP000746612">
    <property type="component" value="Unassembled WGS sequence"/>
</dbReference>
<protein>
    <recommendedName>
        <fullName evidence="8">FAD/NAD(P)-binding domain-containing protein</fullName>
    </recommendedName>
</protein>
<evidence type="ECO:0000256" key="2">
    <source>
        <dbReference type="ARBA" id="ARBA00022630"/>
    </source>
</evidence>
<reference evidence="6" key="1">
    <citation type="submission" date="2021-03" db="EMBL/GenBank/DDBJ databases">
        <authorList>
            <person name="Alouane T."/>
            <person name="Langin T."/>
            <person name="Bonhomme L."/>
        </authorList>
    </citation>
    <scope>NUCLEOTIDE SEQUENCE</scope>
    <source>
        <strain evidence="6">MDC_Fg202</strain>
    </source>
</reference>
<evidence type="ECO:0000313" key="7">
    <source>
        <dbReference type="Proteomes" id="UP000746612"/>
    </source>
</evidence>
<evidence type="ECO:0008006" key="8">
    <source>
        <dbReference type="Google" id="ProtNLM"/>
    </source>
</evidence>
<evidence type="ECO:0000256" key="5">
    <source>
        <dbReference type="ARBA" id="ARBA00023002"/>
    </source>
</evidence>
<dbReference type="SUPFAM" id="SSF51905">
    <property type="entry name" value="FAD/NAD(P)-binding domain"/>
    <property type="match status" value="1"/>
</dbReference>
<evidence type="ECO:0000256" key="4">
    <source>
        <dbReference type="ARBA" id="ARBA00022857"/>
    </source>
</evidence>
<dbReference type="Gene3D" id="3.50.50.60">
    <property type="entry name" value="FAD/NAD(P)-binding domain"/>
    <property type="match status" value="3"/>
</dbReference>
<evidence type="ECO:0000256" key="1">
    <source>
        <dbReference type="ARBA" id="ARBA00009183"/>
    </source>
</evidence>
<dbReference type="GO" id="GO:0004499">
    <property type="term" value="F:N,N-dimethylaniline monooxygenase activity"/>
    <property type="evidence" value="ECO:0007669"/>
    <property type="project" value="InterPro"/>
</dbReference>
<dbReference type="InterPro" id="IPR050346">
    <property type="entry name" value="FMO-like"/>
</dbReference>